<proteinExistence type="predicted"/>
<evidence type="ECO:0000256" key="2">
    <source>
        <dbReference type="PIRSR" id="PIRSR605754-1"/>
    </source>
</evidence>
<dbReference type="Proteomes" id="UP000823849">
    <property type="component" value="Unassembled WGS sequence"/>
</dbReference>
<gene>
    <name evidence="3" type="primary">srtB</name>
    <name evidence="3" type="ORF">H9705_04075</name>
</gene>
<name>A0A9D2SLI4_9FIRM</name>
<reference evidence="3" key="2">
    <citation type="submission" date="2021-04" db="EMBL/GenBank/DDBJ databases">
        <authorList>
            <person name="Gilroy R."/>
        </authorList>
    </citation>
    <scope>NUCLEOTIDE SEQUENCE</scope>
    <source>
        <strain evidence="3">CHK185-5351</strain>
    </source>
</reference>
<evidence type="ECO:0000313" key="3">
    <source>
        <dbReference type="EMBL" id="HJC14996.1"/>
    </source>
</evidence>
<dbReference type="InterPro" id="IPR009835">
    <property type="entry name" value="SrtB"/>
</dbReference>
<dbReference type="GO" id="GO:0016787">
    <property type="term" value="F:hydrolase activity"/>
    <property type="evidence" value="ECO:0007669"/>
    <property type="project" value="UniProtKB-KW"/>
</dbReference>
<accession>A0A9D2SLI4</accession>
<dbReference type="EMBL" id="DWWU01000016">
    <property type="protein sequence ID" value="HJC14996.1"/>
    <property type="molecule type" value="Genomic_DNA"/>
</dbReference>
<evidence type="ECO:0000313" key="4">
    <source>
        <dbReference type="Proteomes" id="UP000823849"/>
    </source>
</evidence>
<reference evidence="3" key="1">
    <citation type="journal article" date="2021" name="PeerJ">
        <title>Extensive microbial diversity within the chicken gut microbiome revealed by metagenomics and culture.</title>
        <authorList>
            <person name="Gilroy R."/>
            <person name="Ravi A."/>
            <person name="Getino M."/>
            <person name="Pursley I."/>
            <person name="Horton D.L."/>
            <person name="Alikhan N.F."/>
            <person name="Baker D."/>
            <person name="Gharbi K."/>
            <person name="Hall N."/>
            <person name="Watson M."/>
            <person name="Adriaenssens E.M."/>
            <person name="Foster-Nyarko E."/>
            <person name="Jarju S."/>
            <person name="Secka A."/>
            <person name="Antonio M."/>
            <person name="Oren A."/>
            <person name="Chaudhuri R.R."/>
            <person name="La Ragione R."/>
            <person name="Hildebrand F."/>
            <person name="Pallen M.J."/>
        </authorList>
    </citation>
    <scope>NUCLEOTIDE SEQUENCE</scope>
    <source>
        <strain evidence="3">CHK185-5351</strain>
    </source>
</reference>
<keyword evidence="1 3" id="KW-0378">Hydrolase</keyword>
<dbReference type="InterPro" id="IPR005754">
    <property type="entry name" value="Sortase"/>
</dbReference>
<dbReference type="SUPFAM" id="SSF63817">
    <property type="entry name" value="Sortase"/>
    <property type="match status" value="1"/>
</dbReference>
<dbReference type="NCBIfam" id="TIGR03064">
    <property type="entry name" value="sortase_srtB"/>
    <property type="match status" value="1"/>
</dbReference>
<dbReference type="CDD" id="cd05826">
    <property type="entry name" value="Sortase_B"/>
    <property type="match status" value="1"/>
</dbReference>
<dbReference type="EC" id="3.4.22.71" evidence="3"/>
<dbReference type="Gene3D" id="2.40.260.10">
    <property type="entry name" value="Sortase"/>
    <property type="match status" value="1"/>
</dbReference>
<dbReference type="AlphaFoldDB" id="A0A9D2SLI4"/>
<feature type="active site" description="Acyl-thioester intermediate" evidence="2">
    <location>
        <position position="250"/>
    </location>
</feature>
<sequence length="267" mass="30183">MAKKSKKKTRGTSGSILWKLLFVAALCVLVFSAYNLIKIFLSYKEGTDEYNELRQYTVQVTPEPSKEAPDENGGEPEPVQAPLTVDFASLQAINPDVKGWLYIEALDISYPIVQGEDNEEYLHTTYEGNSNYAGSIFVDYQNNDNFSDCNTIVYGHNMKNQSMFGKLKQFKEQEKYKDSVYFWILTPEGDYRYQAFSAFYTDAISDAYTLFSGPGESFTQYQADMAARSEVPLEVPAMDQNSKIVTLSTCAARDSSRRFVVQGVRIS</sequence>
<feature type="active site" description="Proton donor/acceptor" evidence="2">
    <location>
        <position position="156"/>
    </location>
</feature>
<dbReference type="Pfam" id="PF04203">
    <property type="entry name" value="Sortase"/>
    <property type="match status" value="1"/>
</dbReference>
<organism evidence="3 4">
    <name type="scientific">Candidatus Fusicatenibacter intestinigallinarum</name>
    <dbReference type="NCBI Taxonomy" id="2838598"/>
    <lineage>
        <taxon>Bacteria</taxon>
        <taxon>Bacillati</taxon>
        <taxon>Bacillota</taxon>
        <taxon>Clostridia</taxon>
        <taxon>Lachnospirales</taxon>
        <taxon>Lachnospiraceae</taxon>
        <taxon>Fusicatenibacter</taxon>
    </lineage>
</organism>
<comment type="caution">
    <text evidence="3">The sequence shown here is derived from an EMBL/GenBank/DDBJ whole genome shotgun (WGS) entry which is preliminary data.</text>
</comment>
<evidence type="ECO:0000256" key="1">
    <source>
        <dbReference type="ARBA" id="ARBA00022801"/>
    </source>
</evidence>
<protein>
    <submittedName>
        <fullName evidence="3">Class B sortase</fullName>
        <ecNumber evidence="3">3.4.22.71</ecNumber>
    </submittedName>
</protein>
<dbReference type="InterPro" id="IPR023365">
    <property type="entry name" value="Sortase_dom-sf"/>
</dbReference>